<reference evidence="2" key="1">
    <citation type="submission" date="2023-10" db="EMBL/GenBank/DDBJ databases">
        <title>Genome assemblies of two species of porcelain crab, Petrolisthes cinctipes and Petrolisthes manimaculis (Anomura: Porcellanidae).</title>
        <authorList>
            <person name="Angst P."/>
        </authorList>
    </citation>
    <scope>NUCLEOTIDE SEQUENCE</scope>
    <source>
        <strain evidence="2">PB745_01</strain>
        <tissue evidence="2">Gill</tissue>
    </source>
</reference>
<dbReference type="InterPro" id="IPR036397">
    <property type="entry name" value="RNaseH_sf"/>
</dbReference>
<dbReference type="GO" id="GO:0003676">
    <property type="term" value="F:nucleic acid binding"/>
    <property type="evidence" value="ECO:0007669"/>
    <property type="project" value="InterPro"/>
</dbReference>
<keyword evidence="3" id="KW-1185">Reference proteome</keyword>
<proteinExistence type="predicted"/>
<dbReference type="InterPro" id="IPR038717">
    <property type="entry name" value="Tc1-like_DDE_dom"/>
</dbReference>
<evidence type="ECO:0000313" key="2">
    <source>
        <dbReference type="EMBL" id="KAK3868054.1"/>
    </source>
</evidence>
<feature type="domain" description="Tc1-like transposase DDE" evidence="1">
    <location>
        <begin position="3"/>
        <end position="54"/>
    </location>
</feature>
<accession>A0AAE1F743</accession>
<gene>
    <name evidence="2" type="ORF">Pcinc_026530</name>
</gene>
<evidence type="ECO:0000259" key="1">
    <source>
        <dbReference type="Pfam" id="PF13358"/>
    </source>
</evidence>
<evidence type="ECO:0000313" key="3">
    <source>
        <dbReference type="Proteomes" id="UP001286313"/>
    </source>
</evidence>
<sequence>MHDNCPVHTANIVRRWIEDQPQLEVLPWPSHSPDLNPIENVWANIVNVWEPEEERTRQQLLNHMMREWEVLRRKPQIIHTHVTSLSDRLRDVIANNGQWTKY</sequence>
<dbReference type="AlphaFoldDB" id="A0AAE1F743"/>
<dbReference type="EMBL" id="JAWQEG010003090">
    <property type="protein sequence ID" value="KAK3868054.1"/>
    <property type="molecule type" value="Genomic_DNA"/>
</dbReference>
<dbReference type="Pfam" id="PF13358">
    <property type="entry name" value="DDE_3"/>
    <property type="match status" value="1"/>
</dbReference>
<comment type="caution">
    <text evidence="2">The sequence shown here is derived from an EMBL/GenBank/DDBJ whole genome shotgun (WGS) entry which is preliminary data.</text>
</comment>
<dbReference type="Proteomes" id="UP001286313">
    <property type="component" value="Unassembled WGS sequence"/>
</dbReference>
<name>A0AAE1F743_PETCI</name>
<dbReference type="Gene3D" id="3.30.420.10">
    <property type="entry name" value="Ribonuclease H-like superfamily/Ribonuclease H"/>
    <property type="match status" value="1"/>
</dbReference>
<protein>
    <recommendedName>
        <fullName evidence="1">Tc1-like transposase DDE domain-containing protein</fullName>
    </recommendedName>
</protein>
<organism evidence="2 3">
    <name type="scientific">Petrolisthes cinctipes</name>
    <name type="common">Flat porcelain crab</name>
    <dbReference type="NCBI Taxonomy" id="88211"/>
    <lineage>
        <taxon>Eukaryota</taxon>
        <taxon>Metazoa</taxon>
        <taxon>Ecdysozoa</taxon>
        <taxon>Arthropoda</taxon>
        <taxon>Crustacea</taxon>
        <taxon>Multicrustacea</taxon>
        <taxon>Malacostraca</taxon>
        <taxon>Eumalacostraca</taxon>
        <taxon>Eucarida</taxon>
        <taxon>Decapoda</taxon>
        <taxon>Pleocyemata</taxon>
        <taxon>Anomura</taxon>
        <taxon>Galatheoidea</taxon>
        <taxon>Porcellanidae</taxon>
        <taxon>Petrolisthes</taxon>
    </lineage>
</organism>